<gene>
    <name evidence="6" type="ORF">HQN60_15030</name>
</gene>
<evidence type="ECO:0000313" key="6">
    <source>
        <dbReference type="EMBL" id="QKJ67930.1"/>
    </source>
</evidence>
<evidence type="ECO:0000256" key="1">
    <source>
        <dbReference type="ARBA" id="ARBA00004370"/>
    </source>
</evidence>
<keyword evidence="3 5" id="KW-1133">Transmembrane helix</keyword>
<dbReference type="KEGG" id="dee:HQN60_15030"/>
<keyword evidence="7" id="KW-1185">Reference proteome</keyword>
<evidence type="ECO:0000313" key="7">
    <source>
        <dbReference type="Proteomes" id="UP000504844"/>
    </source>
</evidence>
<feature type="transmembrane region" description="Helical" evidence="5">
    <location>
        <begin position="104"/>
        <end position="123"/>
    </location>
</feature>
<proteinExistence type="predicted"/>
<dbReference type="Proteomes" id="UP000504844">
    <property type="component" value="Chromosome"/>
</dbReference>
<dbReference type="EMBL" id="CP054143">
    <property type="protein sequence ID" value="QKJ67930.1"/>
    <property type="molecule type" value="Genomic_DNA"/>
</dbReference>
<evidence type="ECO:0000256" key="5">
    <source>
        <dbReference type="SAM" id="Phobius"/>
    </source>
</evidence>
<organism evidence="6 7">
    <name type="scientific">Deefgea piscis</name>
    <dbReference type="NCBI Taxonomy" id="2739061"/>
    <lineage>
        <taxon>Bacteria</taxon>
        <taxon>Pseudomonadati</taxon>
        <taxon>Pseudomonadota</taxon>
        <taxon>Betaproteobacteria</taxon>
        <taxon>Neisseriales</taxon>
        <taxon>Chitinibacteraceae</taxon>
        <taxon>Deefgea</taxon>
    </lineage>
</organism>
<dbReference type="Gene3D" id="1.20.120.550">
    <property type="entry name" value="Membrane associated eicosanoid/glutathione metabolism-like domain"/>
    <property type="match status" value="1"/>
</dbReference>
<reference evidence="6 7" key="1">
    <citation type="submission" date="2020-05" db="EMBL/GenBank/DDBJ databases">
        <title>Complete genome sequence of Deefgea sp. D17.</title>
        <authorList>
            <person name="Bae J.-W."/>
            <person name="Han J.E."/>
        </authorList>
    </citation>
    <scope>NUCLEOTIDE SEQUENCE [LARGE SCALE GENOMIC DNA]</scope>
    <source>
        <strain evidence="6 7">D17</strain>
    </source>
</reference>
<keyword evidence="2 5" id="KW-0812">Transmembrane</keyword>
<dbReference type="SUPFAM" id="SSF161084">
    <property type="entry name" value="MAPEG domain-like"/>
    <property type="match status" value="1"/>
</dbReference>
<name>A0A6M8SXE7_9NEIS</name>
<evidence type="ECO:0000256" key="2">
    <source>
        <dbReference type="ARBA" id="ARBA00022692"/>
    </source>
</evidence>
<evidence type="ECO:0000256" key="4">
    <source>
        <dbReference type="ARBA" id="ARBA00023136"/>
    </source>
</evidence>
<feature type="transmembrane region" description="Helical" evidence="5">
    <location>
        <begin position="6"/>
        <end position="23"/>
    </location>
</feature>
<dbReference type="GO" id="GO:0016020">
    <property type="term" value="C:membrane"/>
    <property type="evidence" value="ECO:0007669"/>
    <property type="project" value="UniProtKB-SubCell"/>
</dbReference>
<dbReference type="PANTHER" id="PTHR35814:SF1">
    <property type="entry name" value="GLUTATHIONE S-TRANSFERASE-RELATED"/>
    <property type="match status" value="1"/>
</dbReference>
<accession>A0A6M8SXE7</accession>
<dbReference type="InterPro" id="IPR023352">
    <property type="entry name" value="MAPEG-like_dom_sf"/>
</dbReference>
<sequence length="127" mass="14432">MQIVAFYAALLCLLYLYLTFRVIKLRRKFSAALGDQQQPELNRAIRAHANFAEYVPFCLLLLFLLEMQNAAHLLLQGLGLALLLGRILHAYAISQLKEKLKFRVAGMVLTLMTMLIAALALFFNTLF</sequence>
<dbReference type="InterPro" id="IPR001129">
    <property type="entry name" value="Membr-assoc_MAPEG"/>
</dbReference>
<keyword evidence="4 5" id="KW-0472">Membrane</keyword>
<feature type="transmembrane region" description="Helical" evidence="5">
    <location>
        <begin position="71"/>
        <end position="92"/>
    </location>
</feature>
<comment type="subcellular location">
    <subcellularLocation>
        <location evidence="1">Membrane</location>
    </subcellularLocation>
</comment>
<dbReference type="RefSeq" id="WP_173534431.1">
    <property type="nucleotide sequence ID" value="NZ_CP054143.1"/>
</dbReference>
<dbReference type="AlphaFoldDB" id="A0A6M8SXE7"/>
<evidence type="ECO:0000256" key="3">
    <source>
        <dbReference type="ARBA" id="ARBA00022989"/>
    </source>
</evidence>
<dbReference type="Pfam" id="PF01124">
    <property type="entry name" value="MAPEG"/>
    <property type="match status" value="1"/>
</dbReference>
<dbReference type="PANTHER" id="PTHR35814">
    <property type="match status" value="1"/>
</dbReference>
<protein>
    <submittedName>
        <fullName evidence="6">MAPEG family protein</fullName>
    </submittedName>
</protein>
<feature type="transmembrane region" description="Helical" evidence="5">
    <location>
        <begin position="44"/>
        <end position="65"/>
    </location>
</feature>